<feature type="region of interest" description="Disordered" evidence="1">
    <location>
        <begin position="86"/>
        <end position="115"/>
    </location>
</feature>
<evidence type="ECO:0000313" key="2">
    <source>
        <dbReference type="EMBL" id="CAB1434184.1"/>
    </source>
</evidence>
<sequence length="123" mass="13678">MRRRQTGGGRKRGRGREEGRGQSDAVNGGSGRERKVRGEARAGSAYTPRFSGEREERNFSGLHGRYSVISKAIERNLQAWSPERPVRVTSVAPSEKERTYAEGHDDGEMSDSQCQMSKLVIVP</sequence>
<feature type="compositionally biased region" description="Basic and acidic residues" evidence="1">
    <location>
        <begin position="94"/>
        <end position="107"/>
    </location>
</feature>
<comment type="caution">
    <text evidence="2">The sequence shown here is derived from an EMBL/GenBank/DDBJ whole genome shotgun (WGS) entry which is preliminary data.</text>
</comment>
<organism evidence="2 3">
    <name type="scientific">Pleuronectes platessa</name>
    <name type="common">European plaice</name>
    <dbReference type="NCBI Taxonomy" id="8262"/>
    <lineage>
        <taxon>Eukaryota</taxon>
        <taxon>Metazoa</taxon>
        <taxon>Chordata</taxon>
        <taxon>Craniata</taxon>
        <taxon>Vertebrata</taxon>
        <taxon>Euteleostomi</taxon>
        <taxon>Actinopterygii</taxon>
        <taxon>Neopterygii</taxon>
        <taxon>Teleostei</taxon>
        <taxon>Neoteleostei</taxon>
        <taxon>Acanthomorphata</taxon>
        <taxon>Carangaria</taxon>
        <taxon>Pleuronectiformes</taxon>
        <taxon>Pleuronectoidei</taxon>
        <taxon>Pleuronectidae</taxon>
        <taxon>Pleuronectes</taxon>
    </lineage>
</organism>
<proteinExistence type="predicted"/>
<evidence type="ECO:0000256" key="1">
    <source>
        <dbReference type="SAM" id="MobiDB-lite"/>
    </source>
</evidence>
<gene>
    <name evidence="2" type="ORF">PLEPLA_LOCUS22249</name>
</gene>
<reference evidence="2" key="1">
    <citation type="submission" date="2020-03" db="EMBL/GenBank/DDBJ databases">
        <authorList>
            <person name="Weist P."/>
        </authorList>
    </citation>
    <scope>NUCLEOTIDE SEQUENCE</scope>
</reference>
<feature type="compositionally biased region" description="Basic and acidic residues" evidence="1">
    <location>
        <begin position="31"/>
        <end position="40"/>
    </location>
</feature>
<dbReference type="EMBL" id="CADEAL010001639">
    <property type="protein sequence ID" value="CAB1434184.1"/>
    <property type="molecule type" value="Genomic_DNA"/>
</dbReference>
<protein>
    <submittedName>
        <fullName evidence="2">Uncharacterized protein</fullName>
    </submittedName>
</protein>
<evidence type="ECO:0000313" key="3">
    <source>
        <dbReference type="Proteomes" id="UP001153269"/>
    </source>
</evidence>
<name>A0A9N7UPW9_PLEPL</name>
<feature type="region of interest" description="Disordered" evidence="1">
    <location>
        <begin position="1"/>
        <end position="57"/>
    </location>
</feature>
<dbReference type="Proteomes" id="UP001153269">
    <property type="component" value="Unassembled WGS sequence"/>
</dbReference>
<keyword evidence="3" id="KW-1185">Reference proteome</keyword>
<accession>A0A9N7UPW9</accession>
<feature type="compositionally biased region" description="Basic residues" evidence="1">
    <location>
        <begin position="1"/>
        <end position="14"/>
    </location>
</feature>
<dbReference type="AlphaFoldDB" id="A0A9N7UPW9"/>